<keyword evidence="4" id="KW-1185">Reference proteome</keyword>
<dbReference type="NCBIfam" id="TIGR00079">
    <property type="entry name" value="pept_deformyl"/>
    <property type="match status" value="1"/>
</dbReference>
<dbReference type="PANTHER" id="PTHR10458:SF22">
    <property type="entry name" value="PEPTIDE DEFORMYLASE"/>
    <property type="match status" value="1"/>
</dbReference>
<proteinExistence type="inferred from homology"/>
<dbReference type="SUPFAM" id="SSF56420">
    <property type="entry name" value="Peptide deformylase"/>
    <property type="match status" value="1"/>
</dbReference>
<comment type="similarity">
    <text evidence="1 2">Belongs to the polypeptide deformylase family.</text>
</comment>
<dbReference type="Proteomes" id="UP001058364">
    <property type="component" value="Chromosome"/>
</dbReference>
<dbReference type="CDD" id="cd00487">
    <property type="entry name" value="Pep_deformylase"/>
    <property type="match status" value="1"/>
</dbReference>
<gene>
    <name evidence="2 3" type="primary">def</name>
    <name evidence="3" type="ORF">NX772_03690</name>
</gene>
<keyword evidence="2" id="KW-0479">Metal-binding</keyword>
<keyword evidence="2 3" id="KW-0378">Hydrolase</keyword>
<feature type="binding site" evidence="2">
    <location>
        <position position="111"/>
    </location>
    <ligand>
        <name>Fe cation</name>
        <dbReference type="ChEBI" id="CHEBI:24875"/>
    </ligand>
</feature>
<dbReference type="HAMAP" id="MF_00163">
    <property type="entry name" value="Pep_deformylase"/>
    <property type="match status" value="1"/>
</dbReference>
<dbReference type="PRINTS" id="PR01576">
    <property type="entry name" value="PDEFORMYLASE"/>
</dbReference>
<comment type="function">
    <text evidence="2">Removes the formyl group from the N-terminal Met of newly synthesized proteins. Requires at least a dipeptide for an efficient rate of reaction. N-terminal L-methionine is a prerequisite for activity but the enzyme has broad specificity at other positions.</text>
</comment>
<comment type="catalytic activity">
    <reaction evidence="2">
        <text>N-terminal N-formyl-L-methionyl-[peptide] + H2O = N-terminal L-methionyl-[peptide] + formate</text>
        <dbReference type="Rhea" id="RHEA:24420"/>
        <dbReference type="Rhea" id="RHEA-COMP:10639"/>
        <dbReference type="Rhea" id="RHEA-COMP:10640"/>
        <dbReference type="ChEBI" id="CHEBI:15377"/>
        <dbReference type="ChEBI" id="CHEBI:15740"/>
        <dbReference type="ChEBI" id="CHEBI:49298"/>
        <dbReference type="ChEBI" id="CHEBI:64731"/>
        <dbReference type="EC" id="3.5.1.88"/>
    </reaction>
</comment>
<organism evidence="3 4">
    <name type="scientific">Mesomycoplasma molare</name>
    <dbReference type="NCBI Taxonomy" id="171288"/>
    <lineage>
        <taxon>Bacteria</taxon>
        <taxon>Bacillati</taxon>
        <taxon>Mycoplasmatota</taxon>
        <taxon>Mycoplasmoidales</taxon>
        <taxon>Metamycoplasmataceae</taxon>
        <taxon>Mesomycoplasma</taxon>
    </lineage>
</organism>
<evidence type="ECO:0000313" key="3">
    <source>
        <dbReference type="EMBL" id="UWD34159.1"/>
    </source>
</evidence>
<dbReference type="Gene3D" id="3.90.45.10">
    <property type="entry name" value="Peptide deformylase"/>
    <property type="match status" value="1"/>
</dbReference>
<evidence type="ECO:0000313" key="4">
    <source>
        <dbReference type="Proteomes" id="UP001058364"/>
    </source>
</evidence>
<dbReference type="RefSeq" id="WP_036450362.1">
    <property type="nucleotide sequence ID" value="NZ_CP103423.1"/>
</dbReference>
<keyword evidence="2" id="KW-0408">Iron</keyword>
<dbReference type="PIRSF" id="PIRSF004749">
    <property type="entry name" value="Pep_def"/>
    <property type="match status" value="1"/>
</dbReference>
<dbReference type="EMBL" id="CP103423">
    <property type="protein sequence ID" value="UWD34159.1"/>
    <property type="molecule type" value="Genomic_DNA"/>
</dbReference>
<feature type="active site" evidence="2">
    <location>
        <position position="159"/>
    </location>
</feature>
<name>A0ABY5TU16_9BACT</name>
<accession>A0ABY5TU16</accession>
<dbReference type="EC" id="3.5.1.88" evidence="2"/>
<keyword evidence="2" id="KW-0648">Protein biosynthesis</keyword>
<comment type="cofactor">
    <cofactor evidence="2">
        <name>Fe(2+)</name>
        <dbReference type="ChEBI" id="CHEBI:29033"/>
    </cofactor>
    <text evidence="2">Binds 1 Fe(2+) ion.</text>
</comment>
<dbReference type="Pfam" id="PF01327">
    <property type="entry name" value="Pep_deformylase"/>
    <property type="match status" value="1"/>
</dbReference>
<dbReference type="InterPro" id="IPR036821">
    <property type="entry name" value="Peptide_deformylase_sf"/>
</dbReference>
<reference evidence="3" key="1">
    <citation type="submission" date="2022-08" db="EMBL/GenBank/DDBJ databases">
        <title>Complete genome sequence of Mycoplasma molare type strain H 542.</title>
        <authorList>
            <person name="Spergser J."/>
        </authorList>
    </citation>
    <scope>NUCLEOTIDE SEQUENCE</scope>
    <source>
        <strain evidence="3">H 542</strain>
    </source>
</reference>
<feature type="binding site" evidence="2">
    <location>
        <position position="162"/>
    </location>
    <ligand>
        <name>Fe cation</name>
        <dbReference type="ChEBI" id="CHEBI:24875"/>
    </ligand>
</feature>
<evidence type="ECO:0000256" key="2">
    <source>
        <dbReference type="HAMAP-Rule" id="MF_00163"/>
    </source>
</evidence>
<protein>
    <recommendedName>
        <fullName evidence="2">Peptide deformylase</fullName>
        <shortName evidence="2">PDF</shortName>
        <ecNumber evidence="2">3.5.1.88</ecNumber>
    </recommendedName>
    <alternativeName>
        <fullName evidence="2">Polypeptide deformylase</fullName>
    </alternativeName>
</protein>
<dbReference type="PANTHER" id="PTHR10458">
    <property type="entry name" value="PEPTIDE DEFORMYLASE"/>
    <property type="match status" value="1"/>
</dbReference>
<dbReference type="InterPro" id="IPR023635">
    <property type="entry name" value="Peptide_deformylase"/>
</dbReference>
<dbReference type="GO" id="GO:0042586">
    <property type="term" value="F:peptide deformylase activity"/>
    <property type="evidence" value="ECO:0007669"/>
    <property type="project" value="UniProtKB-EC"/>
</dbReference>
<feature type="binding site" evidence="2">
    <location>
        <position position="158"/>
    </location>
    <ligand>
        <name>Fe cation</name>
        <dbReference type="ChEBI" id="CHEBI:24875"/>
    </ligand>
</feature>
<sequence length="187" mass="21979">MEVKRKKVHIVQLPQKVLREKSKDVPWPLIQEDIELAEQMIDHIDYSQEENQTMYRPGVGVAAVQYGILKNMFYVNVNEGKDKIIFRDVIINPKVIAFSEEKLALHHGEGCLSVKESWPNQEGFVKRRKTIKVEGYSYFEKKKKIWTVSGYVAIVFQHELDHLQGKLFIDHIDNKKPWFKEKNLITI</sequence>
<evidence type="ECO:0000256" key="1">
    <source>
        <dbReference type="ARBA" id="ARBA00010759"/>
    </source>
</evidence>